<dbReference type="GO" id="GO:0070181">
    <property type="term" value="F:small ribosomal subunit rRNA binding"/>
    <property type="evidence" value="ECO:0007669"/>
    <property type="project" value="TreeGrafter"/>
</dbReference>
<dbReference type="GO" id="GO:0003735">
    <property type="term" value="F:structural constituent of ribosome"/>
    <property type="evidence" value="ECO:0007669"/>
    <property type="project" value="InterPro"/>
</dbReference>
<gene>
    <name evidence="8" type="primary">rpsT</name>
    <name evidence="11" type="ORF">DW007_03620</name>
    <name evidence="10" type="ORF">DW811_05695</name>
    <name evidence="9" type="ORF">DW858_12625</name>
</gene>
<evidence type="ECO:0000313" key="12">
    <source>
        <dbReference type="Proteomes" id="UP000284794"/>
    </source>
</evidence>
<dbReference type="PANTHER" id="PTHR33398">
    <property type="entry name" value="30S RIBOSOMAL PROTEIN S20"/>
    <property type="match status" value="1"/>
</dbReference>
<organism evidence="9 14">
    <name type="scientific">Lachnospira eligens</name>
    <dbReference type="NCBI Taxonomy" id="39485"/>
    <lineage>
        <taxon>Bacteria</taxon>
        <taxon>Bacillati</taxon>
        <taxon>Bacillota</taxon>
        <taxon>Clostridia</taxon>
        <taxon>Lachnospirales</taxon>
        <taxon>Lachnospiraceae</taxon>
        <taxon>Lachnospira</taxon>
    </lineage>
</organism>
<evidence type="ECO:0000256" key="7">
    <source>
        <dbReference type="ARBA" id="ARBA00035136"/>
    </source>
</evidence>
<dbReference type="EMBL" id="QROY01000002">
    <property type="protein sequence ID" value="RHL71243.1"/>
    <property type="molecule type" value="Genomic_DNA"/>
</dbReference>
<dbReference type="PANTHER" id="PTHR33398:SF1">
    <property type="entry name" value="SMALL RIBOSOMAL SUBUNIT PROTEIN BS20C"/>
    <property type="match status" value="1"/>
</dbReference>
<evidence type="ECO:0000256" key="4">
    <source>
        <dbReference type="ARBA" id="ARBA00022884"/>
    </source>
</evidence>
<comment type="similarity">
    <text evidence="2 8">Belongs to the bacterial ribosomal protein bS20 family.</text>
</comment>
<keyword evidence="3 8" id="KW-0699">rRNA-binding</keyword>
<dbReference type="Pfam" id="PF01649">
    <property type="entry name" value="Ribosomal_S20p"/>
    <property type="match status" value="1"/>
</dbReference>
<evidence type="ECO:0000256" key="1">
    <source>
        <dbReference type="ARBA" id="ARBA00003134"/>
    </source>
</evidence>
<dbReference type="InterPro" id="IPR036510">
    <property type="entry name" value="Ribosomal_bS20_sf"/>
</dbReference>
<dbReference type="Proteomes" id="UP000285844">
    <property type="component" value="Unassembled WGS sequence"/>
</dbReference>
<comment type="function">
    <text evidence="1 8">Binds directly to 16S ribosomal RNA.</text>
</comment>
<dbReference type="EMBL" id="QSIS01000005">
    <property type="protein sequence ID" value="RHD09595.1"/>
    <property type="molecule type" value="Genomic_DNA"/>
</dbReference>
<dbReference type="NCBIfam" id="TIGR00029">
    <property type="entry name" value="S20"/>
    <property type="match status" value="1"/>
</dbReference>
<dbReference type="EMBL" id="QSHM01000019">
    <property type="protein sequence ID" value="RHC11610.1"/>
    <property type="molecule type" value="Genomic_DNA"/>
</dbReference>
<dbReference type="Proteomes" id="UP000285201">
    <property type="component" value="Unassembled WGS sequence"/>
</dbReference>
<protein>
    <recommendedName>
        <fullName evidence="7 8">Small ribosomal subunit protein bS20</fullName>
    </recommendedName>
</protein>
<evidence type="ECO:0000313" key="9">
    <source>
        <dbReference type="EMBL" id="RHC11610.1"/>
    </source>
</evidence>
<dbReference type="AlphaFoldDB" id="A0A413YRE0"/>
<name>A0A413YRE0_9FIRM</name>
<evidence type="ECO:0000256" key="2">
    <source>
        <dbReference type="ARBA" id="ARBA00007634"/>
    </source>
</evidence>
<evidence type="ECO:0000313" key="10">
    <source>
        <dbReference type="EMBL" id="RHD09595.1"/>
    </source>
</evidence>
<dbReference type="Gene3D" id="1.20.58.110">
    <property type="entry name" value="Ribosomal protein S20"/>
    <property type="match status" value="1"/>
</dbReference>
<dbReference type="GO" id="GO:0006412">
    <property type="term" value="P:translation"/>
    <property type="evidence" value="ECO:0007669"/>
    <property type="project" value="UniProtKB-UniRule"/>
</dbReference>
<dbReference type="Proteomes" id="UP000284794">
    <property type="component" value="Unassembled WGS sequence"/>
</dbReference>
<dbReference type="FunFam" id="1.20.58.110:FF:000001">
    <property type="entry name" value="30S ribosomal protein S20"/>
    <property type="match status" value="1"/>
</dbReference>
<dbReference type="GO" id="GO:0015935">
    <property type="term" value="C:small ribosomal subunit"/>
    <property type="evidence" value="ECO:0007669"/>
    <property type="project" value="TreeGrafter"/>
</dbReference>
<dbReference type="InterPro" id="IPR002583">
    <property type="entry name" value="Ribosomal_bS20"/>
</dbReference>
<keyword evidence="5 8" id="KW-0689">Ribosomal protein</keyword>
<evidence type="ECO:0000256" key="3">
    <source>
        <dbReference type="ARBA" id="ARBA00022730"/>
    </source>
</evidence>
<sequence length="117" mass="12664">MCEYVYIRSSVSGFNAKQILLLNYDLEVYGLANIKSAKKRVITSQVRAERNKAVKSRVKTYIKKVEAAVAAGDKAAANEALPVAIAEIEKAASKGIFHKNAAARKVSHITKAVNAMA</sequence>
<evidence type="ECO:0000256" key="6">
    <source>
        <dbReference type="ARBA" id="ARBA00023274"/>
    </source>
</evidence>
<keyword evidence="6 8" id="KW-0687">Ribonucleoprotein</keyword>
<evidence type="ECO:0000256" key="5">
    <source>
        <dbReference type="ARBA" id="ARBA00022980"/>
    </source>
</evidence>
<accession>A0A413YRE0</accession>
<evidence type="ECO:0000313" key="14">
    <source>
        <dbReference type="Proteomes" id="UP000285844"/>
    </source>
</evidence>
<keyword evidence="4 8" id="KW-0694">RNA-binding</keyword>
<comment type="caution">
    <text evidence="9">The sequence shown here is derived from an EMBL/GenBank/DDBJ whole genome shotgun (WGS) entry which is preliminary data.</text>
</comment>
<evidence type="ECO:0000313" key="13">
    <source>
        <dbReference type="Proteomes" id="UP000285201"/>
    </source>
</evidence>
<dbReference type="HAMAP" id="MF_00500">
    <property type="entry name" value="Ribosomal_bS20"/>
    <property type="match status" value="1"/>
</dbReference>
<evidence type="ECO:0000313" key="11">
    <source>
        <dbReference type="EMBL" id="RHL71243.1"/>
    </source>
</evidence>
<reference evidence="12 13" key="1">
    <citation type="submission" date="2018-08" db="EMBL/GenBank/DDBJ databases">
        <title>A genome reference for cultivated species of the human gut microbiota.</title>
        <authorList>
            <person name="Zou Y."/>
            <person name="Xue W."/>
            <person name="Luo G."/>
        </authorList>
    </citation>
    <scope>NUCLEOTIDE SEQUENCE [LARGE SCALE GENOMIC DNA]</scope>
    <source>
        <strain evidence="11 13">AF36-7BH</strain>
        <strain evidence="10 12">AM32-2AC</strain>
        <strain evidence="9 14">AM37-3BH</strain>
    </source>
</reference>
<proteinExistence type="inferred from homology"/>
<dbReference type="SUPFAM" id="SSF46992">
    <property type="entry name" value="Ribosomal protein S20"/>
    <property type="match status" value="1"/>
</dbReference>
<evidence type="ECO:0000256" key="8">
    <source>
        <dbReference type="HAMAP-Rule" id="MF_00500"/>
    </source>
</evidence>